<dbReference type="Gene3D" id="3.40.50.300">
    <property type="entry name" value="P-loop containing nucleotide triphosphate hydrolases"/>
    <property type="match status" value="1"/>
</dbReference>
<accession>D2MMU2</accession>
<protein>
    <submittedName>
        <fullName evidence="6">ABC transporter, ATP-binding protein</fullName>
    </submittedName>
</protein>
<dbReference type="SUPFAM" id="SSF52540">
    <property type="entry name" value="P-loop containing nucleoside triphosphate hydrolases"/>
    <property type="match status" value="1"/>
</dbReference>
<evidence type="ECO:0000259" key="5">
    <source>
        <dbReference type="PROSITE" id="PS50893"/>
    </source>
</evidence>
<dbReference type="AlphaFoldDB" id="D2MMU2"/>
<keyword evidence="4 6" id="KW-0067">ATP-binding</keyword>
<dbReference type="EMBL" id="ADFR01000002">
    <property type="protein sequence ID" value="EFC06368.1"/>
    <property type="molecule type" value="Genomic_DNA"/>
</dbReference>
<dbReference type="eggNOG" id="COG3839">
    <property type="taxonomic scope" value="Bacteria"/>
</dbReference>
<evidence type="ECO:0000256" key="4">
    <source>
        <dbReference type="ARBA" id="ARBA00022840"/>
    </source>
</evidence>
<dbReference type="InterPro" id="IPR050763">
    <property type="entry name" value="ABC_transporter_ATP-binding"/>
</dbReference>
<dbReference type="Proteomes" id="UP000005017">
    <property type="component" value="Unassembled WGS sequence"/>
</dbReference>
<proteinExistence type="inferred from homology"/>
<sequence>MIRLDHVKVHFKDKVALNLGRVVEIEDGERVGIIGSNGAGKSTLLKSILGLVSYQGNINLAIPSNQIAVHMQQNEYIETVPIRIIIEMVMGCRIHDHPKLVEMIRFLEFEDCLNKRWKHLSGGQKQRLTLILVMCQDSKITMFDEVTSGLDFETRQRLMDKLVEWYKDKKTTLLITSHYYTELDNLATKILYLKDGRVVDYGSKEELFRKYCGNAVLIVEDTKKAAAIAEGHKRILSGEGLIALSCRNAEEEMIITEKLIKNQINYRRSDNDIEMMTINAGRNYE</sequence>
<dbReference type="RefSeq" id="WP_006626713.1">
    <property type="nucleotide sequence ID" value="NZ_ADFR01000002.1"/>
</dbReference>
<comment type="caution">
    <text evidence="6">The sequence shown here is derived from an EMBL/GenBank/DDBJ whole genome shotgun (WGS) entry which is preliminary data.</text>
</comment>
<evidence type="ECO:0000256" key="2">
    <source>
        <dbReference type="ARBA" id="ARBA00022448"/>
    </source>
</evidence>
<gene>
    <name evidence="6" type="ORF">HMPREF9013_1076</name>
</gene>
<keyword evidence="7" id="KW-1185">Reference proteome</keyword>
<dbReference type="Pfam" id="PF00005">
    <property type="entry name" value="ABC_tran"/>
    <property type="match status" value="1"/>
</dbReference>
<dbReference type="STRING" id="679192.HMPREF9013_1076"/>
<dbReference type="OrthoDB" id="9804819at2"/>
<dbReference type="InterPro" id="IPR017871">
    <property type="entry name" value="ABC_transporter-like_CS"/>
</dbReference>
<dbReference type="PROSITE" id="PS50893">
    <property type="entry name" value="ABC_TRANSPORTER_2"/>
    <property type="match status" value="1"/>
</dbReference>
<organism evidence="6 7">
    <name type="scientific">Bulleidia extructa W1219</name>
    <dbReference type="NCBI Taxonomy" id="679192"/>
    <lineage>
        <taxon>Bacteria</taxon>
        <taxon>Bacillati</taxon>
        <taxon>Bacillota</taxon>
        <taxon>Erysipelotrichia</taxon>
        <taxon>Erysipelotrichales</taxon>
        <taxon>Erysipelotrichaceae</taxon>
        <taxon>Bulleidia</taxon>
    </lineage>
</organism>
<feature type="domain" description="ABC transporter" evidence="5">
    <location>
        <begin position="2"/>
        <end position="220"/>
    </location>
</feature>
<dbReference type="InterPro" id="IPR003593">
    <property type="entry name" value="AAA+_ATPase"/>
</dbReference>
<evidence type="ECO:0000313" key="7">
    <source>
        <dbReference type="Proteomes" id="UP000005017"/>
    </source>
</evidence>
<evidence type="ECO:0000313" key="6">
    <source>
        <dbReference type="EMBL" id="EFC06368.1"/>
    </source>
</evidence>
<name>D2MMU2_9FIRM</name>
<dbReference type="GO" id="GO:0016887">
    <property type="term" value="F:ATP hydrolysis activity"/>
    <property type="evidence" value="ECO:0007669"/>
    <property type="project" value="InterPro"/>
</dbReference>
<comment type="similarity">
    <text evidence="1">Belongs to the ABC transporter superfamily.</text>
</comment>
<evidence type="ECO:0000256" key="3">
    <source>
        <dbReference type="ARBA" id="ARBA00022741"/>
    </source>
</evidence>
<keyword evidence="3" id="KW-0547">Nucleotide-binding</keyword>
<dbReference type="PANTHER" id="PTHR42711:SF5">
    <property type="entry name" value="ABC TRANSPORTER ATP-BINDING PROTEIN NATA"/>
    <property type="match status" value="1"/>
</dbReference>
<reference evidence="7" key="1">
    <citation type="submission" date="2009-12" db="EMBL/GenBank/DDBJ databases">
        <title>Sequence of Clostridiales genomosp. BVAB3 str. UPII9-5.</title>
        <authorList>
            <person name="Madupu R."/>
            <person name="Durkin A.S."/>
            <person name="Torralba M."/>
            <person name="Methe B."/>
            <person name="Sutton G.G."/>
            <person name="Strausberg R.L."/>
            <person name="Nelson K.E."/>
        </authorList>
    </citation>
    <scope>NUCLEOTIDE SEQUENCE [LARGE SCALE GENOMIC DNA]</scope>
    <source>
        <strain evidence="7">W1219</strain>
    </source>
</reference>
<keyword evidence="2" id="KW-0813">Transport</keyword>
<dbReference type="InterPro" id="IPR003439">
    <property type="entry name" value="ABC_transporter-like_ATP-bd"/>
</dbReference>
<evidence type="ECO:0000256" key="1">
    <source>
        <dbReference type="ARBA" id="ARBA00005417"/>
    </source>
</evidence>
<dbReference type="SMART" id="SM00382">
    <property type="entry name" value="AAA"/>
    <property type="match status" value="1"/>
</dbReference>
<dbReference type="PROSITE" id="PS00211">
    <property type="entry name" value="ABC_TRANSPORTER_1"/>
    <property type="match status" value="1"/>
</dbReference>
<dbReference type="InterPro" id="IPR027417">
    <property type="entry name" value="P-loop_NTPase"/>
</dbReference>
<dbReference type="PANTHER" id="PTHR42711">
    <property type="entry name" value="ABC TRANSPORTER ATP-BINDING PROTEIN"/>
    <property type="match status" value="1"/>
</dbReference>
<dbReference type="GO" id="GO:0005524">
    <property type="term" value="F:ATP binding"/>
    <property type="evidence" value="ECO:0007669"/>
    <property type="project" value="UniProtKB-KW"/>
</dbReference>